<keyword evidence="3" id="KW-1185">Reference proteome</keyword>
<accession>A0AAE0U2S7</accession>
<dbReference type="AlphaFoldDB" id="A0AAE0U2S7"/>
<feature type="region of interest" description="Disordered" evidence="1">
    <location>
        <begin position="179"/>
        <end position="202"/>
    </location>
</feature>
<gene>
    <name evidence="2" type="ORF">B0T20DRAFT_490020</name>
</gene>
<evidence type="ECO:0000313" key="2">
    <source>
        <dbReference type="EMBL" id="KAK3388883.1"/>
    </source>
</evidence>
<organism evidence="2 3">
    <name type="scientific">Sordaria brevicollis</name>
    <dbReference type="NCBI Taxonomy" id="83679"/>
    <lineage>
        <taxon>Eukaryota</taxon>
        <taxon>Fungi</taxon>
        <taxon>Dikarya</taxon>
        <taxon>Ascomycota</taxon>
        <taxon>Pezizomycotina</taxon>
        <taxon>Sordariomycetes</taxon>
        <taxon>Sordariomycetidae</taxon>
        <taxon>Sordariales</taxon>
        <taxon>Sordariaceae</taxon>
        <taxon>Sordaria</taxon>
    </lineage>
</organism>
<comment type="caution">
    <text evidence="2">The sequence shown here is derived from an EMBL/GenBank/DDBJ whole genome shotgun (WGS) entry which is preliminary data.</text>
</comment>
<reference evidence="2" key="2">
    <citation type="submission" date="2023-07" db="EMBL/GenBank/DDBJ databases">
        <authorList>
            <consortium name="Lawrence Berkeley National Laboratory"/>
            <person name="Haridas S."/>
            <person name="Hensen N."/>
            <person name="Bonometti L."/>
            <person name="Westerberg I."/>
            <person name="Brannstrom I.O."/>
            <person name="Guillou S."/>
            <person name="Cros-Aarteil S."/>
            <person name="Calhoun S."/>
            <person name="Kuo A."/>
            <person name="Mondo S."/>
            <person name="Pangilinan J."/>
            <person name="Riley R."/>
            <person name="LaButti K."/>
            <person name="Andreopoulos B."/>
            <person name="Lipzen A."/>
            <person name="Chen C."/>
            <person name="Yanf M."/>
            <person name="Daum C."/>
            <person name="Ng V."/>
            <person name="Clum A."/>
            <person name="Steindorff A."/>
            <person name="Ohm R."/>
            <person name="Martin F."/>
            <person name="Silar P."/>
            <person name="Natvig D."/>
            <person name="Lalanne C."/>
            <person name="Gautier V."/>
            <person name="Ament-velasquez S.L."/>
            <person name="Kruys A."/>
            <person name="Hutchinson M.I."/>
            <person name="Powell A.J."/>
            <person name="Barry K."/>
            <person name="Miller A.N."/>
            <person name="Grigoriev I.V."/>
            <person name="Debuchy R."/>
            <person name="Gladieux P."/>
            <person name="Thoren M.H."/>
            <person name="Johannesson H."/>
        </authorList>
    </citation>
    <scope>NUCLEOTIDE SEQUENCE</scope>
    <source>
        <strain evidence="2">FGSC 1904</strain>
    </source>
</reference>
<proteinExistence type="predicted"/>
<name>A0AAE0U2S7_SORBR</name>
<evidence type="ECO:0000256" key="1">
    <source>
        <dbReference type="SAM" id="MobiDB-lite"/>
    </source>
</evidence>
<sequence length="253" mass="27725">MAVAAAKGGQRAIERGPGLAGREPSQKQRYEGYSEGGCCSDGHRYEIGLLVKFGDPWRRSSSCKKVQQFDWPIWNINGADTAREGTGHWPWDAPCERSQDEILSEGRHNACTHSCTLALCKIGRQDLQWERATVAVEAASSSSFSRFRFHSHIPDQVKWNLNPVNPRPTRATSITSITSTADRTGQSRPCSSTARPFPGRGALARSRDSKILHFVTSSPPNLTVGSRVLVGAQGATHHRRCRCCCCSTATGEE</sequence>
<reference evidence="2" key="1">
    <citation type="journal article" date="2023" name="Mol. Phylogenet. Evol.">
        <title>Genome-scale phylogeny and comparative genomics of the fungal order Sordariales.</title>
        <authorList>
            <person name="Hensen N."/>
            <person name="Bonometti L."/>
            <person name="Westerberg I."/>
            <person name="Brannstrom I.O."/>
            <person name="Guillou S."/>
            <person name="Cros-Aarteil S."/>
            <person name="Calhoun S."/>
            <person name="Haridas S."/>
            <person name="Kuo A."/>
            <person name="Mondo S."/>
            <person name="Pangilinan J."/>
            <person name="Riley R."/>
            <person name="LaButti K."/>
            <person name="Andreopoulos B."/>
            <person name="Lipzen A."/>
            <person name="Chen C."/>
            <person name="Yan M."/>
            <person name="Daum C."/>
            <person name="Ng V."/>
            <person name="Clum A."/>
            <person name="Steindorff A."/>
            <person name="Ohm R.A."/>
            <person name="Martin F."/>
            <person name="Silar P."/>
            <person name="Natvig D.O."/>
            <person name="Lalanne C."/>
            <person name="Gautier V."/>
            <person name="Ament-Velasquez S.L."/>
            <person name="Kruys A."/>
            <person name="Hutchinson M.I."/>
            <person name="Powell A.J."/>
            <person name="Barry K."/>
            <person name="Miller A.N."/>
            <person name="Grigoriev I.V."/>
            <person name="Debuchy R."/>
            <person name="Gladieux P."/>
            <person name="Hiltunen Thoren M."/>
            <person name="Johannesson H."/>
        </authorList>
    </citation>
    <scope>NUCLEOTIDE SEQUENCE</scope>
    <source>
        <strain evidence="2">FGSC 1904</strain>
    </source>
</reference>
<evidence type="ECO:0000313" key="3">
    <source>
        <dbReference type="Proteomes" id="UP001281003"/>
    </source>
</evidence>
<protein>
    <submittedName>
        <fullName evidence="2">Uncharacterized protein</fullName>
    </submittedName>
</protein>
<dbReference type="Proteomes" id="UP001281003">
    <property type="component" value="Unassembled WGS sequence"/>
</dbReference>
<feature type="region of interest" description="Disordered" evidence="1">
    <location>
        <begin position="1"/>
        <end position="32"/>
    </location>
</feature>
<dbReference type="EMBL" id="JAUTDP010000014">
    <property type="protein sequence ID" value="KAK3388883.1"/>
    <property type="molecule type" value="Genomic_DNA"/>
</dbReference>